<dbReference type="EnsemblMetazoa" id="XM_019993999.1">
    <property type="protein sequence ID" value="XP_019849558.1"/>
    <property type="gene ID" value="LOC109580617"/>
</dbReference>
<evidence type="ECO:0000313" key="2">
    <source>
        <dbReference type="Proteomes" id="UP000007879"/>
    </source>
</evidence>
<sequence>MAVKEYCQYFRSAVEAKPAVVGVGTENSLSLPTEVLTRRGSLLLTKLPSSRRGHQPKHVGFFSPVNQPYRSFGSLPESHVFEWLAHSFEIKPPKYTMYSRPPVSWKQIESCQLTTPLIRVPMINSRQKGTTQPINLLRAGMSTLQVHMAALEKSSQGTYIGIPYNCTIIGRTDKKSGNELVPHRPECSASIAATIMTSYAASRFKRTLERSVARRNKIQAEEAYLSKLQFIMNILCFLHNVKSRDLKGKMPLQASVVQNLCLHYPPVFKDRNGPDSGHGTRQFLNKLPHEGHAVHEKKAPNLFDSRIPPWHMQVVFIDEKEEARGDIETRLKMCYDRFKQLKIDNSWKMKEEIEERARVSSRLLQLKLNELRFGPNPIRQFNIMRDKAKLIVKQEKQERDNKPKWFLIIQNEVQSTLKSNSAYESGLQYLEKLDLFTTAHTNEINHVLEKFCLYFMSTPAHTVCTTPSIEAIKFVLEKILKVSSKLCKQWLELRGLPWHQHFY</sequence>
<dbReference type="AlphaFoldDB" id="A0AAN0IYM9"/>
<organism evidence="1 2">
    <name type="scientific">Amphimedon queenslandica</name>
    <name type="common">Sponge</name>
    <dbReference type="NCBI Taxonomy" id="400682"/>
    <lineage>
        <taxon>Eukaryota</taxon>
        <taxon>Metazoa</taxon>
        <taxon>Porifera</taxon>
        <taxon>Demospongiae</taxon>
        <taxon>Heteroscleromorpha</taxon>
        <taxon>Haplosclerida</taxon>
        <taxon>Niphatidae</taxon>
        <taxon>Amphimedon</taxon>
    </lineage>
</organism>
<evidence type="ECO:0000313" key="1">
    <source>
        <dbReference type="EnsemblMetazoa" id="XP_019849558.1"/>
    </source>
</evidence>
<dbReference type="RefSeq" id="XP_019849558.1">
    <property type="nucleotide sequence ID" value="XM_019993999.1"/>
</dbReference>
<dbReference type="KEGG" id="aqu:109580617"/>
<accession>A0AAN0IYM9</accession>
<dbReference type="Proteomes" id="UP000007879">
    <property type="component" value="Unassembled WGS sequence"/>
</dbReference>
<reference evidence="1" key="2">
    <citation type="submission" date="2024-06" db="UniProtKB">
        <authorList>
            <consortium name="EnsemblMetazoa"/>
        </authorList>
    </citation>
    <scope>IDENTIFICATION</scope>
</reference>
<keyword evidence="2" id="KW-1185">Reference proteome</keyword>
<proteinExistence type="predicted"/>
<protein>
    <submittedName>
        <fullName evidence="1">Uncharacterized protein</fullName>
    </submittedName>
</protein>
<dbReference type="GeneID" id="109580617"/>
<reference evidence="2" key="1">
    <citation type="journal article" date="2010" name="Nature">
        <title>The Amphimedon queenslandica genome and the evolution of animal complexity.</title>
        <authorList>
            <person name="Srivastava M."/>
            <person name="Simakov O."/>
            <person name="Chapman J."/>
            <person name="Fahey B."/>
            <person name="Gauthier M.E."/>
            <person name="Mitros T."/>
            <person name="Richards G.S."/>
            <person name="Conaco C."/>
            <person name="Dacre M."/>
            <person name="Hellsten U."/>
            <person name="Larroux C."/>
            <person name="Putnam N.H."/>
            <person name="Stanke M."/>
            <person name="Adamska M."/>
            <person name="Darling A."/>
            <person name="Degnan S.M."/>
            <person name="Oakley T.H."/>
            <person name="Plachetzki D.C."/>
            <person name="Zhai Y."/>
            <person name="Adamski M."/>
            <person name="Calcino A."/>
            <person name="Cummins S.F."/>
            <person name="Goodstein D.M."/>
            <person name="Harris C."/>
            <person name="Jackson D.J."/>
            <person name="Leys S.P."/>
            <person name="Shu S."/>
            <person name="Woodcroft B.J."/>
            <person name="Vervoort M."/>
            <person name="Kosik K.S."/>
            <person name="Manning G."/>
            <person name="Degnan B.M."/>
            <person name="Rokhsar D.S."/>
        </authorList>
    </citation>
    <scope>NUCLEOTIDE SEQUENCE [LARGE SCALE GENOMIC DNA]</scope>
</reference>
<name>A0AAN0IYM9_AMPQE</name>